<accession>A0A926HY67</accession>
<dbReference type="AlphaFoldDB" id="A0A926HY67"/>
<dbReference type="InterPro" id="IPR050312">
    <property type="entry name" value="IolE/XylAMocC-like"/>
</dbReference>
<dbReference type="PANTHER" id="PTHR12110:SF41">
    <property type="entry name" value="INOSOSE DEHYDRATASE"/>
    <property type="match status" value="1"/>
</dbReference>
<dbReference type="Proteomes" id="UP000657006">
    <property type="component" value="Unassembled WGS sequence"/>
</dbReference>
<evidence type="ECO:0000259" key="1">
    <source>
        <dbReference type="Pfam" id="PF01261"/>
    </source>
</evidence>
<evidence type="ECO:0000313" key="2">
    <source>
        <dbReference type="EMBL" id="MBC8544517.1"/>
    </source>
</evidence>
<sequence length="249" mass="28110">MIRVGVADYGMNVWDGALYDYELRQMDLKKIGFDGIERLEAQSASDAVHMAARIHAMGMDFATCRGATPETAIQWTAAFGKKYVWPSAKDKGKDFNTFCRQVNKQVEVCKRWNLKVGLHNHLGSLVETQEQLLAFLDACPECGLILDTGHLAVAEGGDPLYIAENYFDRLVAVHVKEWVSTNPEAEHWYERGYFCELGGGNIPIENEQVVKTLVKKGYDGWVFIEHDTHLRDPLEDLAVSREFLRKAGI</sequence>
<dbReference type="PANTHER" id="PTHR12110">
    <property type="entry name" value="HYDROXYPYRUVATE ISOMERASE"/>
    <property type="match status" value="1"/>
</dbReference>
<protein>
    <submittedName>
        <fullName evidence="2">Sugar phosphate isomerase/epimerase</fullName>
    </submittedName>
</protein>
<dbReference type="InterPro" id="IPR036237">
    <property type="entry name" value="Xyl_isomerase-like_sf"/>
</dbReference>
<keyword evidence="3" id="KW-1185">Reference proteome</keyword>
<dbReference type="Pfam" id="PF01261">
    <property type="entry name" value="AP_endonuc_2"/>
    <property type="match status" value="1"/>
</dbReference>
<dbReference type="EMBL" id="JACRSQ010000024">
    <property type="protein sequence ID" value="MBC8544517.1"/>
    <property type="molecule type" value="Genomic_DNA"/>
</dbReference>
<gene>
    <name evidence="2" type="ORF">H8730_13300</name>
</gene>
<proteinExistence type="predicted"/>
<feature type="domain" description="Xylose isomerase-like TIM barrel" evidence="1">
    <location>
        <begin position="70"/>
        <end position="246"/>
    </location>
</feature>
<comment type="caution">
    <text evidence="2">The sequence shown here is derived from an EMBL/GenBank/DDBJ whole genome shotgun (WGS) entry which is preliminary data.</text>
</comment>
<dbReference type="GO" id="GO:0016853">
    <property type="term" value="F:isomerase activity"/>
    <property type="evidence" value="ECO:0007669"/>
    <property type="project" value="UniProtKB-KW"/>
</dbReference>
<dbReference type="InterPro" id="IPR013022">
    <property type="entry name" value="Xyl_isomerase-like_TIM-brl"/>
</dbReference>
<reference evidence="2" key="1">
    <citation type="submission" date="2020-08" db="EMBL/GenBank/DDBJ databases">
        <title>Genome public.</title>
        <authorList>
            <person name="Liu C."/>
            <person name="Sun Q."/>
        </authorList>
    </citation>
    <scope>NUCLEOTIDE SEQUENCE</scope>
    <source>
        <strain evidence="2">NSJ-32</strain>
    </source>
</reference>
<dbReference type="SUPFAM" id="SSF51658">
    <property type="entry name" value="Xylose isomerase-like"/>
    <property type="match status" value="1"/>
</dbReference>
<evidence type="ECO:0000313" key="3">
    <source>
        <dbReference type="Proteomes" id="UP000657006"/>
    </source>
</evidence>
<keyword evidence="2" id="KW-0413">Isomerase</keyword>
<dbReference type="RefSeq" id="WP_177717815.1">
    <property type="nucleotide sequence ID" value="NZ_JACRSQ010000024.1"/>
</dbReference>
<name>A0A926HY67_9FIRM</name>
<organism evidence="2 3">
    <name type="scientific">Bianquea renquensis</name>
    <dbReference type="NCBI Taxonomy" id="2763661"/>
    <lineage>
        <taxon>Bacteria</taxon>
        <taxon>Bacillati</taxon>
        <taxon>Bacillota</taxon>
        <taxon>Clostridia</taxon>
        <taxon>Eubacteriales</taxon>
        <taxon>Bianqueaceae</taxon>
        <taxon>Bianquea</taxon>
    </lineage>
</organism>
<dbReference type="Gene3D" id="3.20.20.150">
    <property type="entry name" value="Divalent-metal-dependent TIM barrel enzymes"/>
    <property type="match status" value="1"/>
</dbReference>